<name>A0A1B2EZP3_9HYPH</name>
<evidence type="ECO:0008006" key="2">
    <source>
        <dbReference type="Google" id="ProtNLM"/>
    </source>
</evidence>
<evidence type="ECO:0000313" key="1">
    <source>
        <dbReference type="EMBL" id="ANY85441.1"/>
    </source>
</evidence>
<dbReference type="KEGG" id="moc:BB934_45315"/>
<keyword evidence="1" id="KW-0614">Plasmid</keyword>
<geneLocation type="plasmid" evidence="1">
    <name>unnamed5</name>
</geneLocation>
<dbReference type="AlphaFoldDB" id="A0A1B2EZP3"/>
<reference evidence="1" key="1">
    <citation type="submission" date="2016-07" db="EMBL/GenBank/DDBJ databases">
        <title>Microvirga ossetica sp. nov. a new species of rhizobia isolated from root nodules of the legume species Vicia alpestris Steven originated from North Ossetia region in the Caucasus.</title>
        <authorList>
            <person name="Safronova V.I."/>
            <person name="Kuznetsova I.G."/>
            <person name="Sazanova A.L."/>
            <person name="Belimov A."/>
            <person name="Andronov E."/>
            <person name="Osledkin Y.S."/>
            <person name="Onishchuk O.P."/>
            <person name="Kurchak O.N."/>
            <person name="Shaposhnikov A.I."/>
            <person name="Willems A."/>
            <person name="Tikhonovich I.A."/>
        </authorList>
    </citation>
    <scope>NUCLEOTIDE SEQUENCE [LARGE SCALE GENOMIC DNA]</scope>
    <source>
        <strain evidence="1">V5/3M</strain>
        <plasmid evidence="1">unnamed5</plasmid>
    </source>
</reference>
<organism evidence="1">
    <name type="scientific">Microvirga ossetica</name>
    <dbReference type="NCBI Taxonomy" id="1882682"/>
    <lineage>
        <taxon>Bacteria</taxon>
        <taxon>Pseudomonadati</taxon>
        <taxon>Pseudomonadota</taxon>
        <taxon>Alphaproteobacteria</taxon>
        <taxon>Hyphomicrobiales</taxon>
        <taxon>Methylobacteriaceae</taxon>
        <taxon>Microvirga</taxon>
    </lineage>
</organism>
<dbReference type="EMBL" id="CP016621">
    <property type="protein sequence ID" value="ANY85441.1"/>
    <property type="molecule type" value="Genomic_DNA"/>
</dbReference>
<sequence length="128" mass="14676">MTETNHIAALRKTALDTIEACKERQTKWLEDAHKDPVRAMEWADNMFLNTAYVQVWDEVAGMTECYDTFREIRDAVNFKLFSRAKEGSTSTSQSRNEMDLARLSAWSSVAEAIDKLVRREERAAQKAA</sequence>
<accession>A0A1B2EZP3</accession>
<gene>
    <name evidence="1" type="ORF">BB934_45315</name>
</gene>
<proteinExistence type="predicted"/>
<protein>
    <recommendedName>
        <fullName evidence="2">Phasin domain-containing protein</fullName>
    </recommendedName>
</protein>
<dbReference type="RefSeq" id="WP_099516214.1">
    <property type="nucleotide sequence ID" value="NZ_CP016621.1"/>
</dbReference>